<feature type="non-terminal residue" evidence="1">
    <location>
        <position position="53"/>
    </location>
</feature>
<keyword evidence="2" id="KW-1185">Reference proteome</keyword>
<proteinExistence type="predicted"/>
<evidence type="ECO:0000313" key="1">
    <source>
        <dbReference type="EMBL" id="CAG8740175.1"/>
    </source>
</evidence>
<accession>A0ACA9Q6U5</accession>
<name>A0ACA9Q6U5_9GLOM</name>
<protein>
    <submittedName>
        <fullName evidence="1">5273_t:CDS:1</fullName>
    </submittedName>
</protein>
<gene>
    <name evidence="1" type="ORF">DHETER_LOCUS13997</name>
</gene>
<dbReference type="EMBL" id="CAJVPU010040858">
    <property type="protein sequence ID" value="CAG8740175.1"/>
    <property type="molecule type" value="Genomic_DNA"/>
</dbReference>
<evidence type="ECO:0000313" key="2">
    <source>
        <dbReference type="Proteomes" id="UP000789702"/>
    </source>
</evidence>
<reference evidence="1" key="1">
    <citation type="submission" date="2021-06" db="EMBL/GenBank/DDBJ databases">
        <authorList>
            <person name="Kallberg Y."/>
            <person name="Tangrot J."/>
            <person name="Rosling A."/>
        </authorList>
    </citation>
    <scope>NUCLEOTIDE SEQUENCE</scope>
    <source>
        <strain evidence="1">IL203A</strain>
    </source>
</reference>
<comment type="caution">
    <text evidence="1">The sequence shown here is derived from an EMBL/GenBank/DDBJ whole genome shotgun (WGS) entry which is preliminary data.</text>
</comment>
<organism evidence="1 2">
    <name type="scientific">Dentiscutata heterogama</name>
    <dbReference type="NCBI Taxonomy" id="1316150"/>
    <lineage>
        <taxon>Eukaryota</taxon>
        <taxon>Fungi</taxon>
        <taxon>Fungi incertae sedis</taxon>
        <taxon>Mucoromycota</taxon>
        <taxon>Glomeromycotina</taxon>
        <taxon>Glomeromycetes</taxon>
        <taxon>Diversisporales</taxon>
        <taxon>Gigasporaceae</taxon>
        <taxon>Dentiscutata</taxon>
    </lineage>
</organism>
<feature type="non-terminal residue" evidence="1">
    <location>
        <position position="1"/>
    </location>
</feature>
<dbReference type="Proteomes" id="UP000789702">
    <property type="component" value="Unassembled WGS sequence"/>
</dbReference>
<sequence length="53" mass="5680">TIAKDFTFYVSLRASVIVENGQTTNNDKVVQNVDLTSENINASTVDSGDCATI</sequence>